<dbReference type="Proteomes" id="UP000515159">
    <property type="component" value="Chromosome 1"/>
</dbReference>
<dbReference type="RefSeq" id="XP_033810273.1">
    <property type="nucleotide sequence ID" value="XM_033954382.1"/>
</dbReference>
<dbReference type="PANTHER" id="PTHR13318">
    <property type="entry name" value="PARTNER OF PAIRED, ISOFORM B-RELATED"/>
    <property type="match status" value="1"/>
</dbReference>
<dbReference type="RefSeq" id="XP_033810257.1">
    <property type="nucleotide sequence ID" value="XM_033954366.1"/>
</dbReference>
<dbReference type="OrthoDB" id="16120at2759"/>
<accession>A0A6P8RX68</accession>
<dbReference type="Gene3D" id="3.80.10.10">
    <property type="entry name" value="Ribonuclease Inhibitor"/>
    <property type="match status" value="1"/>
</dbReference>
<evidence type="ECO:0000313" key="2">
    <source>
        <dbReference type="RefSeq" id="XP_033810257.1"/>
    </source>
</evidence>
<evidence type="ECO:0000313" key="4">
    <source>
        <dbReference type="RefSeq" id="XP_033810273.1"/>
    </source>
</evidence>
<dbReference type="KEGG" id="gsh:117364766"/>
<dbReference type="GeneID" id="117364766"/>
<dbReference type="GO" id="GO:0031146">
    <property type="term" value="P:SCF-dependent proteasomal ubiquitin-dependent protein catabolic process"/>
    <property type="evidence" value="ECO:0007669"/>
    <property type="project" value="TreeGrafter"/>
</dbReference>
<reference evidence="2 3" key="1">
    <citation type="submission" date="2025-04" db="UniProtKB">
        <authorList>
            <consortium name="RefSeq"/>
        </authorList>
    </citation>
    <scope>IDENTIFICATION</scope>
</reference>
<dbReference type="RefSeq" id="XP_033810281.1">
    <property type="nucleotide sequence ID" value="XM_033954390.1"/>
</dbReference>
<name>A0A6P8RX68_GEOSA</name>
<evidence type="ECO:0000313" key="1">
    <source>
        <dbReference type="Proteomes" id="UP000515159"/>
    </source>
</evidence>
<dbReference type="SMART" id="SM00367">
    <property type="entry name" value="LRR_CC"/>
    <property type="match status" value="3"/>
</dbReference>
<gene>
    <name evidence="2 3 4 5" type="primary">LOC117364766</name>
</gene>
<protein>
    <submittedName>
        <fullName evidence="2 3">Uncharacterized protein LOC117364766</fullName>
    </submittedName>
</protein>
<evidence type="ECO:0000313" key="5">
    <source>
        <dbReference type="RefSeq" id="XP_033810281.1"/>
    </source>
</evidence>
<dbReference type="RefSeq" id="XP_033810265.1">
    <property type="nucleotide sequence ID" value="XM_033954374.1"/>
</dbReference>
<dbReference type="InterPro" id="IPR006553">
    <property type="entry name" value="Leu-rich_rpt_Cys-con_subtyp"/>
</dbReference>
<dbReference type="AlphaFoldDB" id="A0A6P8RX68"/>
<evidence type="ECO:0000313" key="3">
    <source>
        <dbReference type="RefSeq" id="XP_033810265.1"/>
    </source>
</evidence>
<sequence>MPKKKGVPSLKSVCLSSIAQHMQAVWVKDYSENYIDEHNFLYIMGPFNELAGVLVQELLSLLGESRRLTRAMLHLLLVPHLTELSLRPCPGLVSNAITQLITVRCKNLTFLDLHGCNRVSSAALVDLLECLPRLLKLVLSETQSNTQVLSAVGSSCTVLRELDISNCKNLSVESLLHLVYDTTQRTFCCSKLRVLVVFGNEPRFQVENFVRVIAFVLLAVPSLEFLDSKYVMEALCLIHSYNFEGIKNVAGFPSLEELAKMRMSTGIKDYMSQITLHLRRVNEVEEQFLSMLSTLCRDVKEVTIFLTDCPVAGWCSVSWKHLTNLTIHCTGPKGRPLGKIIPVLEGLGSQLQLLSLSDFFLNEEFSFCAILNLCPNLRVFQGLFNPISEPLRIGNGDVEEEPQNWDLQLIHQTFSFLRSFSLIISEASGPLPPQQATILEATLACLLKASPVLETLSLISLPVSLDRVFQTALEPPAVALFRLKQISLCESRVSSSTIHLLLSADNQLGTMNLARCPDIHRRDYDEFLRTVKQKNLDIDIAWQ</sequence>
<dbReference type="SUPFAM" id="SSF52047">
    <property type="entry name" value="RNI-like"/>
    <property type="match status" value="2"/>
</dbReference>
<organism evidence="1 2">
    <name type="scientific">Geotrypetes seraphini</name>
    <name type="common">Gaboon caecilian</name>
    <name type="synonym">Caecilia seraphini</name>
    <dbReference type="NCBI Taxonomy" id="260995"/>
    <lineage>
        <taxon>Eukaryota</taxon>
        <taxon>Metazoa</taxon>
        <taxon>Chordata</taxon>
        <taxon>Craniata</taxon>
        <taxon>Vertebrata</taxon>
        <taxon>Euteleostomi</taxon>
        <taxon>Amphibia</taxon>
        <taxon>Gymnophiona</taxon>
        <taxon>Geotrypetes</taxon>
    </lineage>
</organism>
<dbReference type="InterPro" id="IPR032675">
    <property type="entry name" value="LRR_dom_sf"/>
</dbReference>
<keyword evidence="1" id="KW-1185">Reference proteome</keyword>
<proteinExistence type="predicted"/>
<dbReference type="GO" id="GO:0019005">
    <property type="term" value="C:SCF ubiquitin ligase complex"/>
    <property type="evidence" value="ECO:0007669"/>
    <property type="project" value="TreeGrafter"/>
</dbReference>